<evidence type="ECO:0000313" key="3">
    <source>
        <dbReference type="Proteomes" id="UP000176294"/>
    </source>
</evidence>
<dbReference type="RefSeq" id="WP_070725259.1">
    <property type="nucleotide sequence ID" value="NZ_MDZB01000068.1"/>
</dbReference>
<dbReference type="OrthoDB" id="921445at2"/>
<dbReference type="AlphaFoldDB" id="A0A1G1TAY8"/>
<keyword evidence="1" id="KW-0732">Signal</keyword>
<feature type="chain" id="PRO_5009579189" description="Outer membrane protein beta-barrel domain-containing protein" evidence="1">
    <location>
        <begin position="24"/>
        <end position="431"/>
    </location>
</feature>
<organism evidence="2 3">
    <name type="scientific">Hymenobacter lapidarius</name>
    <dbReference type="NCBI Taxonomy" id="1908237"/>
    <lineage>
        <taxon>Bacteria</taxon>
        <taxon>Pseudomonadati</taxon>
        <taxon>Bacteroidota</taxon>
        <taxon>Cytophagia</taxon>
        <taxon>Cytophagales</taxon>
        <taxon>Hymenobacteraceae</taxon>
        <taxon>Hymenobacter</taxon>
    </lineage>
</organism>
<evidence type="ECO:0000313" key="2">
    <source>
        <dbReference type="EMBL" id="OGX88036.1"/>
    </source>
</evidence>
<dbReference type="STRING" id="1908237.BEN47_09790"/>
<reference evidence="2 3" key="1">
    <citation type="submission" date="2016-08" db="EMBL/GenBank/DDBJ databases">
        <title>Hymenobacter coccineus sp. nov., Hymenobacter lapidarius sp. nov. and Hymenobacter glacialis sp. nov., isolated from Antarctic soil.</title>
        <authorList>
            <person name="Sedlacek I."/>
            <person name="Kralova S."/>
            <person name="Kyrova K."/>
            <person name="Maslanova I."/>
            <person name="Stankova E."/>
            <person name="Vrbovska V."/>
            <person name="Nemec M."/>
            <person name="Bartak M."/>
            <person name="Svec P."/>
            <person name="Busse H.-J."/>
            <person name="Pantucek R."/>
        </authorList>
    </citation>
    <scope>NUCLEOTIDE SEQUENCE [LARGE SCALE GENOMIC DNA]</scope>
    <source>
        <strain evidence="2 3">CCM 8643</strain>
    </source>
</reference>
<gene>
    <name evidence="2" type="ORF">BEN47_09790</name>
</gene>
<sequence>MIPRLLLLLPFLFSCSFDTCAQAFEPGLLVRANGDTLRGEIENGFWVESPTFIRYRPTPASPAEIFKPRQLRAVSFTNGRFFRYEALPIDYAADTRLERIANRSLPDVRIDSLLAEVLVEGPATLLRVVRPGSTHYLLLRPDRATLDLSARKYMRKSENGTMTVVEGNNYRGQLSVFFKDCPVASSIAQTAAFTANGLATVAQAYNETCSPGRQPGRSWLQQAMPRRAVAWQGGVLLGTRYNRLRYPSELDGSCIDCRVRPFGGFYMEILQPGRAFAFYSELSLSTFRSRELVLSPSGTAGITDYNGWLGTARLGLRYFFLLPQEQQLLVGLGYELNTAWVPGRTNARVQVLLRPDQDVFGVPVITPNLSVGWRSQRITLSLDGQMYSGVENRFSKYLGNFVSSNFAVRLSAGYRLGRNPDVTKPKAPVRP</sequence>
<accession>A0A1G1TAY8</accession>
<protein>
    <recommendedName>
        <fullName evidence="4">Outer membrane protein beta-barrel domain-containing protein</fullName>
    </recommendedName>
</protein>
<dbReference type="Proteomes" id="UP000176294">
    <property type="component" value="Unassembled WGS sequence"/>
</dbReference>
<comment type="caution">
    <text evidence="2">The sequence shown here is derived from an EMBL/GenBank/DDBJ whole genome shotgun (WGS) entry which is preliminary data.</text>
</comment>
<evidence type="ECO:0008006" key="4">
    <source>
        <dbReference type="Google" id="ProtNLM"/>
    </source>
</evidence>
<dbReference type="PROSITE" id="PS51257">
    <property type="entry name" value="PROKAR_LIPOPROTEIN"/>
    <property type="match status" value="1"/>
</dbReference>
<dbReference type="EMBL" id="MDZB01000068">
    <property type="protein sequence ID" value="OGX88036.1"/>
    <property type="molecule type" value="Genomic_DNA"/>
</dbReference>
<proteinExistence type="predicted"/>
<evidence type="ECO:0000256" key="1">
    <source>
        <dbReference type="SAM" id="SignalP"/>
    </source>
</evidence>
<keyword evidence="3" id="KW-1185">Reference proteome</keyword>
<name>A0A1G1TAY8_9BACT</name>
<feature type="signal peptide" evidence="1">
    <location>
        <begin position="1"/>
        <end position="23"/>
    </location>
</feature>